<dbReference type="Gene3D" id="3.40.930.10">
    <property type="entry name" value="Mannitol-specific EII, Chain A"/>
    <property type="match status" value="1"/>
</dbReference>
<dbReference type="InterPro" id="IPR002178">
    <property type="entry name" value="PTS_EIIA_type-2_dom"/>
</dbReference>
<comment type="caution">
    <text evidence="2">The sequence shown here is derived from an EMBL/GenBank/DDBJ whole genome shotgun (WGS) entry which is preliminary data.</text>
</comment>
<dbReference type="NCBIfam" id="TIGR01419">
    <property type="entry name" value="nitro_reg_IIA"/>
    <property type="match status" value="1"/>
</dbReference>
<dbReference type="InterPro" id="IPR016152">
    <property type="entry name" value="PTrfase/Anion_transptr"/>
</dbReference>
<dbReference type="OrthoDB" id="95460at2"/>
<dbReference type="AlphaFoldDB" id="I3D7Z9"/>
<proteinExistence type="predicted"/>
<dbReference type="GO" id="GO:0008982">
    <property type="term" value="F:protein-N(PI)-phosphohistidine-sugar phosphotransferase activity"/>
    <property type="evidence" value="ECO:0007669"/>
    <property type="project" value="InterPro"/>
</dbReference>
<dbReference type="PROSITE" id="PS51094">
    <property type="entry name" value="PTS_EIIA_TYPE_2"/>
    <property type="match status" value="1"/>
</dbReference>
<dbReference type="PATRIC" id="fig|1095749.3.peg.1919"/>
<dbReference type="EMBL" id="AJSX01000041">
    <property type="protein sequence ID" value="EIJ67842.1"/>
    <property type="molecule type" value="Genomic_DNA"/>
</dbReference>
<dbReference type="Pfam" id="PF00359">
    <property type="entry name" value="PTS_EIIA_2"/>
    <property type="match status" value="1"/>
</dbReference>
<protein>
    <submittedName>
        <fullName evidence="2">PTS IIA-like nitrogen-regulatory protein PtsN</fullName>
    </submittedName>
</protein>
<evidence type="ECO:0000259" key="1">
    <source>
        <dbReference type="PROSITE" id="PS51094"/>
    </source>
</evidence>
<dbReference type="PANTHER" id="PTHR47738">
    <property type="entry name" value="PTS SYSTEM FRUCTOSE-LIKE EIIA COMPONENT-RELATED"/>
    <property type="match status" value="1"/>
</dbReference>
<name>I3D7Z9_9PAST</name>
<dbReference type="RefSeq" id="WP_005761601.1">
    <property type="nucleotide sequence ID" value="NZ_AJSX01000041.1"/>
</dbReference>
<evidence type="ECO:0000313" key="3">
    <source>
        <dbReference type="Proteomes" id="UP000006457"/>
    </source>
</evidence>
<dbReference type="GO" id="GO:0030295">
    <property type="term" value="F:protein kinase activator activity"/>
    <property type="evidence" value="ECO:0007669"/>
    <property type="project" value="TreeGrafter"/>
</dbReference>
<dbReference type="GO" id="GO:0009401">
    <property type="term" value="P:phosphoenolpyruvate-dependent sugar phosphotransferase system"/>
    <property type="evidence" value="ECO:0007669"/>
    <property type="project" value="InterPro"/>
</dbReference>
<dbReference type="InterPro" id="IPR051541">
    <property type="entry name" value="PTS_SugarTrans_NitroReg"/>
</dbReference>
<sequence>MIKFTELLSPENIRQGIICSSKKRLFEIISDIVVPQIENNLNTEDNVPYLNEFECFENLFAREKLGCTSLGNGVAIPRAKIPNSEHAIAVFLQLGLPLDYEAPDRREVDLILAILIPENMCADYSLILPELAEKLSDKNLCKQLRTAQNKDEIWQIFNRIDGNINTQAEGTETITEKDI</sequence>
<dbReference type="InterPro" id="IPR006320">
    <property type="entry name" value="PTS_Nitro_regul"/>
</dbReference>
<dbReference type="Proteomes" id="UP000006457">
    <property type="component" value="Unassembled WGS sequence"/>
</dbReference>
<feature type="domain" description="PTS EIIA type-2" evidence="1">
    <location>
        <begin position="6"/>
        <end position="160"/>
    </location>
</feature>
<dbReference type="PANTHER" id="PTHR47738:SF1">
    <property type="entry name" value="NITROGEN REGULATORY PROTEIN"/>
    <property type="match status" value="1"/>
</dbReference>
<accession>I3D7Z9</accession>
<keyword evidence="3" id="KW-1185">Reference proteome</keyword>
<dbReference type="SUPFAM" id="SSF55804">
    <property type="entry name" value="Phoshotransferase/anion transport protein"/>
    <property type="match status" value="1"/>
</dbReference>
<evidence type="ECO:0000313" key="2">
    <source>
        <dbReference type="EMBL" id="EIJ67842.1"/>
    </source>
</evidence>
<reference evidence="2 3" key="1">
    <citation type="submission" date="2012-03" db="EMBL/GenBank/DDBJ databases">
        <authorList>
            <person name="Harkins D.M."/>
            <person name="Madupu R."/>
            <person name="Durkin A.S."/>
            <person name="Torralba M."/>
            <person name="Methe B."/>
            <person name="Sutton G.G."/>
            <person name="Nelson K.E."/>
        </authorList>
    </citation>
    <scope>NUCLEOTIDE SEQUENCE [LARGE SCALE GENOMIC DNA]</scope>
    <source>
        <strain evidence="2 3">CCUG 2042</strain>
    </source>
</reference>
<dbReference type="CDD" id="cd00211">
    <property type="entry name" value="PTS_IIA_fru"/>
    <property type="match status" value="1"/>
</dbReference>
<organism evidence="2 3">
    <name type="scientific">Pasteurella bettyae CCUG 2042</name>
    <dbReference type="NCBI Taxonomy" id="1095749"/>
    <lineage>
        <taxon>Bacteria</taxon>
        <taxon>Pseudomonadati</taxon>
        <taxon>Pseudomonadota</taxon>
        <taxon>Gammaproteobacteria</taxon>
        <taxon>Pasteurellales</taxon>
        <taxon>Pasteurellaceae</taxon>
        <taxon>Pasteurella</taxon>
    </lineage>
</organism>
<dbReference type="eggNOG" id="COG1762">
    <property type="taxonomic scope" value="Bacteria"/>
</dbReference>
<gene>
    <name evidence="2" type="primary">ptsN</name>
    <name evidence="2" type="ORF">HMPREF1052_0620</name>
</gene>